<dbReference type="GO" id="GO:0005886">
    <property type="term" value="C:plasma membrane"/>
    <property type="evidence" value="ECO:0007669"/>
    <property type="project" value="TreeGrafter"/>
</dbReference>
<dbReference type="Gene3D" id="1.10.8.60">
    <property type="match status" value="1"/>
</dbReference>
<dbReference type="SMART" id="SM00760">
    <property type="entry name" value="Bac_DnaA_C"/>
    <property type="match status" value="1"/>
</dbReference>
<dbReference type="InterPro" id="IPR038454">
    <property type="entry name" value="DnaA_N_sf"/>
</dbReference>
<evidence type="ECO:0000256" key="10">
    <source>
        <dbReference type="RuleBase" id="RU000577"/>
    </source>
</evidence>
<dbReference type="GO" id="GO:0005524">
    <property type="term" value="F:ATP binding"/>
    <property type="evidence" value="ECO:0007669"/>
    <property type="project" value="UniProtKB-UniRule"/>
</dbReference>
<feature type="region of interest" description="Domain IV, binds dsDNA" evidence="8">
    <location>
        <begin position="338"/>
        <end position="457"/>
    </location>
</feature>
<dbReference type="Pfam" id="PF00308">
    <property type="entry name" value="Bac_DnaA"/>
    <property type="match status" value="1"/>
</dbReference>
<gene>
    <name evidence="8 14" type="primary">dnaA</name>
    <name evidence="14" type="ORF">AFK76_09720</name>
</gene>
<feature type="binding site" evidence="8">
    <location>
        <position position="167"/>
    </location>
    <ligand>
        <name>ATP</name>
        <dbReference type="ChEBI" id="CHEBI:30616"/>
    </ligand>
</feature>
<dbReference type="CDD" id="cd00009">
    <property type="entry name" value="AAA"/>
    <property type="match status" value="1"/>
</dbReference>
<dbReference type="FunFam" id="3.40.50.300:FF:000103">
    <property type="entry name" value="Chromosomal replication initiator protein DnaA"/>
    <property type="match status" value="1"/>
</dbReference>
<dbReference type="SUPFAM" id="SSF48295">
    <property type="entry name" value="TrpR-like"/>
    <property type="match status" value="1"/>
</dbReference>
<dbReference type="InterPro" id="IPR003593">
    <property type="entry name" value="AAA+_ATPase"/>
</dbReference>
<dbReference type="AlphaFoldDB" id="A0A837NF76"/>
<dbReference type="Pfam" id="PF22688">
    <property type="entry name" value="Hda_lid"/>
    <property type="match status" value="1"/>
</dbReference>
<evidence type="ECO:0000256" key="9">
    <source>
        <dbReference type="NCBIfam" id="TIGR00362"/>
    </source>
</evidence>
<comment type="subcellular location">
    <subcellularLocation>
        <location evidence="8">Cytoplasm</location>
    </subcellularLocation>
</comment>
<sequence length="457" mass="51535">MNNSLWQQCAERLQSELPLQQFNTWIRPLQAEQNGDTLTLFAPNIYSVDWVRDKYLKTINDYLSNLCNGETAPNVVLKVGEVSNGRSSSVASVQKRAAAVRKKATGFSGSSNESAEEFESNIHPEYTFDNFVEGKSNQLARAAAIQVAENPGGVYNPLFVYGGTGLGKTHLLHAVGNGIMAHKKGAKVFYIRAERFVQDMVNSIRNSSTNEFKRYYRSVDALLIDDIQFFANKKGSQEEFFHTFNALLEGNQQIIMTSDHYPKEIEGVEDRLKSRFGWGLTIAIEPPELETRVAILMRKAEERGLNMPHEVAFFIAKRLRSNVRELEGALNRVVANVQLTGRPITIDFVREALRDLIAAQEKLVTIDNIQKTVAEYYNIKLADILSKRRSRSVARPRQLAMALAKELTNHSLPEIGDAFGGRDHTTVLHACRKIQELKDAQNDIKEDYRNLIRTLSS</sequence>
<dbReference type="PANTHER" id="PTHR30050:SF2">
    <property type="entry name" value="CHROMOSOMAL REPLICATION INITIATOR PROTEIN DNAA"/>
    <property type="match status" value="1"/>
</dbReference>
<dbReference type="GO" id="GO:0008289">
    <property type="term" value="F:lipid binding"/>
    <property type="evidence" value="ECO:0007669"/>
    <property type="project" value="UniProtKB-KW"/>
</dbReference>
<evidence type="ECO:0000256" key="1">
    <source>
        <dbReference type="ARBA" id="ARBA00006583"/>
    </source>
</evidence>
<evidence type="ECO:0000256" key="8">
    <source>
        <dbReference type="HAMAP-Rule" id="MF_00377"/>
    </source>
</evidence>
<dbReference type="SUPFAM" id="SSF52540">
    <property type="entry name" value="P-loop containing nucleoside triphosphate hydrolases"/>
    <property type="match status" value="1"/>
</dbReference>
<comment type="caution">
    <text evidence="14">The sequence shown here is derived from an EMBL/GenBank/DDBJ whole genome shotgun (WGS) entry which is preliminary data.</text>
</comment>
<feature type="domain" description="Chromosomal replication initiator DnaA C-terminal" evidence="13">
    <location>
        <begin position="365"/>
        <end position="434"/>
    </location>
</feature>
<dbReference type="InterPro" id="IPR001957">
    <property type="entry name" value="Chromosome_initiator_DnaA"/>
</dbReference>
<keyword evidence="2 8" id="KW-0963">Cytoplasm</keyword>
<keyword evidence="3 8" id="KW-0235">DNA replication</keyword>
<dbReference type="Gene3D" id="3.30.300.180">
    <property type="match status" value="1"/>
</dbReference>
<keyword evidence="7 8" id="KW-0238">DNA-binding</keyword>
<dbReference type="Proteomes" id="UP000053030">
    <property type="component" value="Unassembled WGS sequence"/>
</dbReference>
<evidence type="ECO:0000256" key="6">
    <source>
        <dbReference type="ARBA" id="ARBA00023121"/>
    </source>
</evidence>
<dbReference type="InterPro" id="IPR020591">
    <property type="entry name" value="Chromosome_initiator_DnaA-like"/>
</dbReference>
<dbReference type="InterPro" id="IPR010921">
    <property type="entry name" value="Trp_repressor/repl_initiator"/>
</dbReference>
<dbReference type="NCBIfam" id="TIGR00362">
    <property type="entry name" value="DnaA"/>
    <property type="match status" value="1"/>
</dbReference>
<comment type="function">
    <text evidence="8 10">Plays an essential role in the initiation and regulation of chromosomal replication. ATP-DnaA binds to the origin of replication (oriC) to initiate formation of the DNA replication initiation complex once per cell cycle. Binds the DnaA box (a 9 base pair repeat at the origin) and separates the double-stranded (ds)DNA. Forms a right-handed helical filament on oriC DNA; dsDNA binds to the exterior of the filament while single-stranded (ss)DNA is stabiized in the filament's interior. The ATP-DnaA-oriC complex binds and stabilizes one strand of the AT-rich DNA unwinding element (DUE), permitting loading of DNA polymerase. After initiation quickly degrades to an ADP-DnaA complex that is not apt for DNA replication. Binds acidic phospholipids.</text>
</comment>
<reference evidence="14 15" key="1">
    <citation type="submission" date="2015-08" db="EMBL/GenBank/DDBJ databases">
        <title>Genome sequencing and assembly of the deep-sea bacterium Idiomarina zobellii.</title>
        <authorList>
            <person name="Mithoefer S.D."/>
            <person name="Rheaume B.A."/>
            <person name="MacLea K.S."/>
        </authorList>
    </citation>
    <scope>NUCLEOTIDE SEQUENCE [LARGE SCALE GENOMIC DNA]</scope>
    <source>
        <strain evidence="14 15">KMM 231</strain>
    </source>
</reference>
<feature type="binding site" evidence="8">
    <location>
        <position position="169"/>
    </location>
    <ligand>
        <name>ATP</name>
        <dbReference type="ChEBI" id="CHEBI:30616"/>
    </ligand>
</feature>
<feature type="region of interest" description="Domain I, interacts with DnaA modulators" evidence="8">
    <location>
        <begin position="1"/>
        <end position="71"/>
    </location>
</feature>
<feature type="domain" description="AAA+ ATPase" evidence="12">
    <location>
        <begin position="154"/>
        <end position="285"/>
    </location>
</feature>
<dbReference type="GO" id="GO:0005737">
    <property type="term" value="C:cytoplasm"/>
    <property type="evidence" value="ECO:0007669"/>
    <property type="project" value="UniProtKB-SubCell"/>
</dbReference>
<evidence type="ECO:0000256" key="4">
    <source>
        <dbReference type="ARBA" id="ARBA00022741"/>
    </source>
</evidence>
<dbReference type="FunFam" id="1.10.1750.10:FF:000001">
    <property type="entry name" value="Chromosomal replication initiator protein DnaA"/>
    <property type="match status" value="1"/>
</dbReference>
<evidence type="ECO:0000313" key="15">
    <source>
        <dbReference type="Proteomes" id="UP000053030"/>
    </source>
</evidence>
<evidence type="ECO:0000256" key="2">
    <source>
        <dbReference type="ARBA" id="ARBA00022490"/>
    </source>
</evidence>
<keyword evidence="5 8" id="KW-0067">ATP-binding</keyword>
<dbReference type="Gene3D" id="3.40.50.300">
    <property type="entry name" value="P-loop containing nucleotide triphosphate hydrolases"/>
    <property type="match status" value="1"/>
</dbReference>
<dbReference type="InterPro" id="IPR024633">
    <property type="entry name" value="DnaA_N_dom"/>
</dbReference>
<dbReference type="EMBL" id="LHSG01000011">
    <property type="protein sequence ID" value="KPD23287.1"/>
    <property type="molecule type" value="Genomic_DNA"/>
</dbReference>
<dbReference type="GO" id="GO:0006275">
    <property type="term" value="P:regulation of DNA replication"/>
    <property type="evidence" value="ECO:0007669"/>
    <property type="project" value="UniProtKB-UniRule"/>
</dbReference>
<dbReference type="GO" id="GO:0003688">
    <property type="term" value="F:DNA replication origin binding"/>
    <property type="evidence" value="ECO:0007669"/>
    <property type="project" value="UniProtKB-UniRule"/>
</dbReference>
<feature type="binding site" evidence="8">
    <location>
        <position position="168"/>
    </location>
    <ligand>
        <name>ATP</name>
        <dbReference type="ChEBI" id="CHEBI:30616"/>
    </ligand>
</feature>
<keyword evidence="6 8" id="KW-0446">Lipid-binding</keyword>
<feature type="region of interest" description="Domain III, AAA+ region" evidence="8">
    <location>
        <begin position="121"/>
        <end position="337"/>
    </location>
</feature>
<comment type="caution">
    <text evidence="8">Lacks conserved residue(s) required for the propagation of feature annotation.</text>
</comment>
<comment type="similarity">
    <text evidence="1 8 11">Belongs to the DnaA family.</text>
</comment>
<dbReference type="HAMAP" id="MF_00377">
    <property type="entry name" value="DnaA_bact"/>
    <property type="match status" value="1"/>
</dbReference>
<keyword evidence="15" id="KW-1185">Reference proteome</keyword>
<comment type="domain">
    <text evidence="8">Domain I is involved in oligomerization and binding regulators, domain II is flexibile and of varying length in different bacteria, domain III forms the AAA+ region, while domain IV binds dsDNA.</text>
</comment>
<dbReference type="OrthoDB" id="9807019at2"/>
<evidence type="ECO:0000256" key="7">
    <source>
        <dbReference type="ARBA" id="ARBA00023125"/>
    </source>
</evidence>
<evidence type="ECO:0000256" key="3">
    <source>
        <dbReference type="ARBA" id="ARBA00022705"/>
    </source>
</evidence>
<evidence type="ECO:0000256" key="5">
    <source>
        <dbReference type="ARBA" id="ARBA00022840"/>
    </source>
</evidence>
<dbReference type="InterPro" id="IPR013317">
    <property type="entry name" value="DnaA_dom"/>
</dbReference>
<dbReference type="SMART" id="SM00382">
    <property type="entry name" value="AAA"/>
    <property type="match status" value="1"/>
</dbReference>
<dbReference type="InterPro" id="IPR018312">
    <property type="entry name" value="Chromosome_initiator_DnaA_CS"/>
</dbReference>
<dbReference type="InterPro" id="IPR027417">
    <property type="entry name" value="P-loop_NTPase"/>
</dbReference>
<accession>A0A837NF76</accession>
<dbReference type="PRINTS" id="PR00051">
    <property type="entry name" value="DNAA"/>
</dbReference>
<name>A0A837NF76_9GAMM</name>
<dbReference type="FunFam" id="1.10.8.60:FF:000003">
    <property type="entry name" value="Chromosomal replication initiator protein DnaA"/>
    <property type="match status" value="1"/>
</dbReference>
<dbReference type="PANTHER" id="PTHR30050">
    <property type="entry name" value="CHROMOSOMAL REPLICATION INITIATOR PROTEIN DNAA"/>
    <property type="match status" value="1"/>
</dbReference>
<keyword evidence="4 8" id="KW-0547">Nucleotide-binding</keyword>
<protein>
    <recommendedName>
        <fullName evidence="8 9">Chromosomal replication initiator protein DnaA</fullName>
    </recommendedName>
</protein>
<evidence type="ECO:0000256" key="11">
    <source>
        <dbReference type="RuleBase" id="RU004227"/>
    </source>
</evidence>
<dbReference type="Pfam" id="PF11638">
    <property type="entry name" value="DnaA_N"/>
    <property type="match status" value="1"/>
</dbReference>
<comment type="subunit">
    <text evidence="8">Oligomerizes as a right-handed, spiral filament on DNA at oriC.</text>
</comment>
<dbReference type="Gene3D" id="1.10.1750.10">
    <property type="match status" value="1"/>
</dbReference>
<dbReference type="RefSeq" id="WP_053954097.1">
    <property type="nucleotide sequence ID" value="NZ_FNCB01000011.1"/>
</dbReference>
<feature type="binding site" evidence="8">
    <location>
        <position position="165"/>
    </location>
    <ligand>
        <name>ATP</name>
        <dbReference type="ChEBI" id="CHEBI:30616"/>
    </ligand>
</feature>
<evidence type="ECO:0000259" key="12">
    <source>
        <dbReference type="SMART" id="SM00382"/>
    </source>
</evidence>
<evidence type="ECO:0000259" key="13">
    <source>
        <dbReference type="SMART" id="SM00760"/>
    </source>
</evidence>
<evidence type="ECO:0000313" key="14">
    <source>
        <dbReference type="EMBL" id="KPD23287.1"/>
    </source>
</evidence>
<dbReference type="CDD" id="cd06571">
    <property type="entry name" value="Bac_DnaA_C"/>
    <property type="match status" value="1"/>
</dbReference>
<dbReference type="Pfam" id="PF08299">
    <property type="entry name" value="Bac_DnaA_C"/>
    <property type="match status" value="1"/>
</dbReference>
<proteinExistence type="inferred from homology"/>
<dbReference type="GO" id="GO:0006270">
    <property type="term" value="P:DNA replication initiation"/>
    <property type="evidence" value="ECO:0007669"/>
    <property type="project" value="UniProtKB-UniRule"/>
</dbReference>
<dbReference type="PROSITE" id="PS01008">
    <property type="entry name" value="DNAA"/>
    <property type="match status" value="1"/>
</dbReference>
<organism evidence="14 15">
    <name type="scientific">Idiomarina zobellii</name>
    <dbReference type="NCBI Taxonomy" id="86103"/>
    <lineage>
        <taxon>Bacteria</taxon>
        <taxon>Pseudomonadati</taxon>
        <taxon>Pseudomonadota</taxon>
        <taxon>Gammaproteobacteria</taxon>
        <taxon>Alteromonadales</taxon>
        <taxon>Idiomarinaceae</taxon>
        <taxon>Idiomarina</taxon>
    </lineage>
</organism>
<dbReference type="InterPro" id="IPR013159">
    <property type="entry name" value="DnaA_C"/>
</dbReference>
<dbReference type="InterPro" id="IPR055199">
    <property type="entry name" value="Hda_lid"/>
</dbReference>